<feature type="region of interest" description="Disordered" evidence="5">
    <location>
        <begin position="427"/>
        <end position="476"/>
    </location>
</feature>
<dbReference type="AlphaFoldDB" id="A0A3E0U5P9"/>
<feature type="transmembrane region" description="Helical" evidence="6">
    <location>
        <begin position="113"/>
        <end position="134"/>
    </location>
</feature>
<feature type="transmembrane region" description="Helical" evidence="6">
    <location>
        <begin position="223"/>
        <end position="245"/>
    </location>
</feature>
<dbReference type="NCBIfam" id="TIGR01352">
    <property type="entry name" value="tonB_Cterm"/>
    <property type="match status" value="1"/>
</dbReference>
<evidence type="ECO:0000256" key="5">
    <source>
        <dbReference type="SAM" id="MobiDB-lite"/>
    </source>
</evidence>
<proteinExistence type="predicted"/>
<keyword evidence="3 6" id="KW-1133">Transmembrane helix</keyword>
<evidence type="ECO:0000313" key="8">
    <source>
        <dbReference type="EMBL" id="REL31495.1"/>
    </source>
</evidence>
<dbReference type="SUPFAM" id="SSF74653">
    <property type="entry name" value="TolA/TonB C-terminal domain"/>
    <property type="match status" value="1"/>
</dbReference>
<evidence type="ECO:0000256" key="6">
    <source>
        <dbReference type="SAM" id="Phobius"/>
    </source>
</evidence>
<dbReference type="GO" id="GO:0055085">
    <property type="term" value="P:transmembrane transport"/>
    <property type="evidence" value="ECO:0007669"/>
    <property type="project" value="InterPro"/>
</dbReference>
<dbReference type="Pfam" id="PF03544">
    <property type="entry name" value="TonB_C"/>
    <property type="match status" value="1"/>
</dbReference>
<keyword evidence="2 6" id="KW-0812">Transmembrane</keyword>
<name>A0A3E0U5P9_9GAMM</name>
<evidence type="ECO:0000256" key="1">
    <source>
        <dbReference type="ARBA" id="ARBA00004167"/>
    </source>
</evidence>
<feature type="compositionally biased region" description="Basic and acidic residues" evidence="5">
    <location>
        <begin position="428"/>
        <end position="448"/>
    </location>
</feature>
<dbReference type="InterPro" id="IPR037682">
    <property type="entry name" value="TonB_C"/>
</dbReference>
<dbReference type="Proteomes" id="UP000256899">
    <property type="component" value="Unassembled WGS sequence"/>
</dbReference>
<evidence type="ECO:0000256" key="3">
    <source>
        <dbReference type="ARBA" id="ARBA00022989"/>
    </source>
</evidence>
<dbReference type="EMBL" id="QUOT01000001">
    <property type="protein sequence ID" value="REL31495.1"/>
    <property type="molecule type" value="Genomic_DNA"/>
</dbReference>
<comment type="subcellular location">
    <subcellularLocation>
        <location evidence="1">Membrane</location>
        <topology evidence="1">Single-pass membrane protein</topology>
    </subcellularLocation>
</comment>
<dbReference type="PROSITE" id="PS52015">
    <property type="entry name" value="TONB_CTD"/>
    <property type="match status" value="1"/>
</dbReference>
<feature type="domain" description="TonB C-terminal" evidence="7">
    <location>
        <begin position="605"/>
        <end position="695"/>
    </location>
</feature>
<dbReference type="PANTHER" id="PTHR34978">
    <property type="entry name" value="POSSIBLE SENSOR-TRANSDUCER PROTEIN BLAR"/>
    <property type="match status" value="1"/>
</dbReference>
<dbReference type="InterPro" id="IPR008756">
    <property type="entry name" value="Peptidase_M56"/>
</dbReference>
<dbReference type="GO" id="GO:0016020">
    <property type="term" value="C:membrane"/>
    <property type="evidence" value="ECO:0007669"/>
    <property type="project" value="UniProtKB-SubCell"/>
</dbReference>
<evidence type="ECO:0000256" key="2">
    <source>
        <dbReference type="ARBA" id="ARBA00022692"/>
    </source>
</evidence>
<feature type="transmembrane region" description="Helical" evidence="6">
    <location>
        <begin position="26"/>
        <end position="46"/>
    </location>
</feature>
<dbReference type="PANTHER" id="PTHR34978:SF3">
    <property type="entry name" value="SLR0241 PROTEIN"/>
    <property type="match status" value="1"/>
</dbReference>
<comment type="caution">
    <text evidence="8">The sequence shown here is derived from an EMBL/GenBank/DDBJ whole genome shotgun (WGS) entry which is preliminary data.</text>
</comment>
<dbReference type="RefSeq" id="WP_116016373.1">
    <property type="nucleotide sequence ID" value="NZ_QUOT01000001.1"/>
</dbReference>
<accession>A0A3E0U5P9</accession>
<dbReference type="InterPro" id="IPR006260">
    <property type="entry name" value="TonB/TolA_C"/>
</dbReference>
<protein>
    <submittedName>
        <fullName evidence="8">M56 family peptidase</fullName>
    </submittedName>
</protein>
<gene>
    <name evidence="8" type="ORF">DXX94_12645</name>
</gene>
<dbReference type="CDD" id="cd07341">
    <property type="entry name" value="M56_BlaR1_MecR1_like"/>
    <property type="match status" value="1"/>
</dbReference>
<feature type="transmembrane region" description="Helical" evidence="6">
    <location>
        <begin position="53"/>
        <end position="75"/>
    </location>
</feature>
<keyword evidence="4 6" id="KW-0472">Membrane</keyword>
<dbReference type="Gene3D" id="3.30.2010.10">
    <property type="entry name" value="Metalloproteases ('zincins'), catalytic domain"/>
    <property type="match status" value="1"/>
</dbReference>
<evidence type="ECO:0000313" key="9">
    <source>
        <dbReference type="Proteomes" id="UP000256899"/>
    </source>
</evidence>
<organism evidence="8 9">
    <name type="scientific">Thalassotalea euphylliae</name>
    <dbReference type="NCBI Taxonomy" id="1655234"/>
    <lineage>
        <taxon>Bacteria</taxon>
        <taxon>Pseudomonadati</taxon>
        <taxon>Pseudomonadota</taxon>
        <taxon>Gammaproteobacteria</taxon>
        <taxon>Alteromonadales</taxon>
        <taxon>Colwelliaceae</taxon>
        <taxon>Thalassotalea</taxon>
    </lineage>
</organism>
<dbReference type="InterPro" id="IPR052173">
    <property type="entry name" value="Beta-lactam_resp_regulator"/>
</dbReference>
<reference evidence="9" key="1">
    <citation type="submission" date="2018-08" db="EMBL/GenBank/DDBJ databases">
        <title>Thalassotalea euphylliae genome.</title>
        <authorList>
            <person name="Summers S."/>
            <person name="Rice S.A."/>
            <person name="Freckelton M.L."/>
            <person name="Nedved B.T."/>
            <person name="Hadfield M.G."/>
        </authorList>
    </citation>
    <scope>NUCLEOTIDE SEQUENCE [LARGE SCALE GENOMIC DNA]</scope>
    <source>
        <strain evidence="9">H3</strain>
    </source>
</reference>
<dbReference type="Pfam" id="PF05569">
    <property type="entry name" value="Peptidase_M56"/>
    <property type="match status" value="1"/>
</dbReference>
<keyword evidence="9" id="KW-1185">Reference proteome</keyword>
<evidence type="ECO:0000259" key="7">
    <source>
        <dbReference type="PROSITE" id="PS52015"/>
    </source>
</evidence>
<evidence type="ECO:0000256" key="4">
    <source>
        <dbReference type="ARBA" id="ARBA00023136"/>
    </source>
</evidence>
<sequence length="695" mass="76702">MIATLITNSPEVQAFTQALTMSLLHFLWQGLVIAGVLKIALSLISVQRSRLRYGLSCLAMGVNLLLPIATFNYLFQPSNSSILSPTNSMPIAQFQHVLQQQHGVTWYSQSLDYLPYLSLAWFACVLFLTSKLLIEVTTTGRLARNQTIPTEPKLLARFSELAAQIGLNHTPRLVISLKAKVPMAIGWLKPVVLMPAQMLMGLNQAQLEMLLLHELAHIRRYDYLVNFLQTLIEILLFFHPAVIWVSKQMRQEREYCTDDIAVSHCGNAVAYAHTLADTASLCQSHHCQNRRHETIPAMAVAASGGDLKARVVRLVDHSCTNEQAPGRLLAALVIIGSLLVLSIKQLVNSPLLEISGLKVAAFSDSYGQSSGYGSHQQSFNDASLQQDSIAGHLLADHLSALPSWSAKTELNLRKDTSLEQSELAFVPKMEKEQQSKDTRTSHVSDHAQSEIALASPRKEQKEQKLPASQELPSANPNIKTAATHLNIDANINIDVNAIAYQQQKVEYSAINKSSAPATALLASTSNSSDGEQNLVAQSSVINENGDITTTENSSTNHDSEHVTLAKIAPTLSSPHQSMFEAPVSKVSLFEQRYQRTPTPQSNVIQNLAPAKLMNAIDPRYPSVAKRKGIELDVQVNFTIDEFGRVTDIEFEQQSKLSYFRSAIISAIEQWRFEPARANGEPVDSKMSKIFSFSMS</sequence>
<dbReference type="Gene3D" id="3.30.1150.10">
    <property type="match status" value="1"/>
</dbReference>